<dbReference type="EMBL" id="AHOM02000004">
    <property type="protein sequence ID" value="EJZ42593.1"/>
    <property type="molecule type" value="Genomic_DNA"/>
</dbReference>
<name>A0ABN0HAF0_9LEPT</name>
<organism evidence="1 2">
    <name type="scientific">Leptospira licerasiae str. MMD4847</name>
    <dbReference type="NCBI Taxonomy" id="1049971"/>
    <lineage>
        <taxon>Bacteria</taxon>
        <taxon>Pseudomonadati</taxon>
        <taxon>Spirochaetota</taxon>
        <taxon>Spirochaetia</taxon>
        <taxon>Leptospirales</taxon>
        <taxon>Leptospiraceae</taxon>
        <taxon>Leptospira</taxon>
    </lineage>
</organism>
<evidence type="ECO:0000313" key="2">
    <source>
        <dbReference type="Proteomes" id="UP000018720"/>
    </source>
</evidence>
<gene>
    <name evidence="1" type="ORF">LEP1GSC178_3532</name>
</gene>
<dbReference type="Proteomes" id="UP000018720">
    <property type="component" value="Unassembled WGS sequence"/>
</dbReference>
<keyword evidence="1" id="KW-0449">Lipoprotein</keyword>
<proteinExistence type="predicted"/>
<evidence type="ECO:0000313" key="1">
    <source>
        <dbReference type="EMBL" id="EJZ42593.1"/>
    </source>
</evidence>
<accession>A0ABN0HAF0</accession>
<keyword evidence="2" id="KW-1185">Reference proteome</keyword>
<sequence length="39" mass="4499">MPKSFGGFFIQKTTSFFVLPLLLSCIHRIGPRQKSKIKF</sequence>
<reference evidence="1 2" key="1">
    <citation type="submission" date="2012-08" db="EMBL/GenBank/DDBJ databases">
        <authorList>
            <person name="Harkins D.M."/>
            <person name="Durkin A.S."/>
            <person name="Selengut J.D."/>
            <person name="Sanka R."/>
            <person name="DePew J."/>
            <person name="Purushe J."/>
            <person name="Matthias M.A."/>
            <person name="Vinetz J.M."/>
            <person name="Sutton G.G."/>
            <person name="Nelson W.C."/>
            <person name="Fouts D.E."/>
        </authorList>
    </citation>
    <scope>NUCLEOTIDE SEQUENCE [LARGE SCALE GENOMIC DNA]</scope>
    <source>
        <strain evidence="1 2">MMD4847</strain>
    </source>
</reference>
<comment type="caution">
    <text evidence="1">The sequence shown here is derived from an EMBL/GenBank/DDBJ whole genome shotgun (WGS) entry which is preliminary data.</text>
</comment>
<protein>
    <submittedName>
        <fullName evidence="1">Lipoprotein</fullName>
    </submittedName>
</protein>
<dbReference type="PROSITE" id="PS51257">
    <property type="entry name" value="PROKAR_LIPOPROTEIN"/>
    <property type="match status" value="1"/>
</dbReference>